<feature type="transmembrane region" description="Helical" evidence="10">
    <location>
        <begin position="76"/>
        <end position="96"/>
    </location>
</feature>
<feature type="transmembrane region" description="Helical" evidence="10">
    <location>
        <begin position="238"/>
        <end position="256"/>
    </location>
</feature>
<sequence length="446" mass="48169">MNPFLWILGSPPDGYKPGLETFWPILVEGALVSVALALIGCWLVVRGLSLLGDALAHSVLPGIVIGFLIGKSLQSAWILVGATAMGMAAAVLVQAVRDNSRVKEDASLGIVFTTLFAIGVVLINLFAGQTDLDPGCVLYGQVEYFIRTPEKIIPMACILGGILLLMVLFFRQLLISTFDPLLARSMGIPATFIHYTIMAVLSLTTVASFEAVGAILAVALLVTPGATARLWTDRMKRMLLLAALHALLATTIGYWLSHPSILNTSASGAISSAGFGLFLVSWLVAPKRGLLSQYRVRRRLRRTMAEENLVKTVHELTSPSPATAANPSSEPQGTETSMPAQVPTSVASARVRELLQMPSFDFEAALRGVISRGWARAGKGQITLTPAGHRRAQLLASAHELWEQYLRQEVGLADDHLHDPAEWVEHFLDESRIEELKASLIKQAPG</sequence>
<dbReference type="Pfam" id="PF00950">
    <property type="entry name" value="ABC-3"/>
    <property type="match status" value="1"/>
</dbReference>
<feature type="transmembrane region" description="Helical" evidence="10">
    <location>
        <begin position="186"/>
        <end position="205"/>
    </location>
</feature>
<feature type="compositionally biased region" description="Low complexity" evidence="9">
    <location>
        <begin position="318"/>
        <end position="331"/>
    </location>
</feature>
<dbReference type="InterPro" id="IPR036421">
    <property type="entry name" value="Fe_dep_repressor_sf"/>
</dbReference>
<dbReference type="GO" id="GO:0046914">
    <property type="term" value="F:transition metal ion binding"/>
    <property type="evidence" value="ECO:0007669"/>
    <property type="project" value="InterPro"/>
</dbReference>
<dbReference type="GO" id="GO:0043190">
    <property type="term" value="C:ATP-binding cassette (ABC) transporter complex"/>
    <property type="evidence" value="ECO:0007669"/>
    <property type="project" value="InterPro"/>
</dbReference>
<feature type="transmembrane region" description="Helical" evidence="10">
    <location>
        <begin position="268"/>
        <end position="285"/>
    </location>
</feature>
<dbReference type="InterPro" id="IPR036388">
    <property type="entry name" value="WH-like_DNA-bd_sf"/>
</dbReference>
<name>A0A7M2WQ36_9BACT</name>
<dbReference type="SUPFAM" id="SSF81345">
    <property type="entry name" value="ABC transporter involved in vitamin B12 uptake, BtuC"/>
    <property type="match status" value="1"/>
</dbReference>
<comment type="subcellular location">
    <subcellularLocation>
        <location evidence="1 8">Cell membrane</location>
        <topology evidence="1 8">Multi-pass membrane protein</topology>
    </subcellularLocation>
</comment>
<comment type="similarity">
    <text evidence="2 8">Belongs to the ABC-3 integral membrane protein family.</text>
</comment>
<keyword evidence="7 10" id="KW-0472">Membrane</keyword>
<evidence type="ECO:0000256" key="5">
    <source>
        <dbReference type="ARBA" id="ARBA00022692"/>
    </source>
</evidence>
<dbReference type="Gene3D" id="1.10.10.10">
    <property type="entry name" value="Winged helix-like DNA-binding domain superfamily/Winged helix DNA-binding domain"/>
    <property type="match status" value="1"/>
</dbReference>
<evidence type="ECO:0000256" key="10">
    <source>
        <dbReference type="SAM" id="Phobius"/>
    </source>
</evidence>
<keyword evidence="6 10" id="KW-1133">Transmembrane helix</keyword>
<dbReference type="GO" id="GO:0010043">
    <property type="term" value="P:response to zinc ion"/>
    <property type="evidence" value="ECO:0007669"/>
    <property type="project" value="TreeGrafter"/>
</dbReference>
<dbReference type="KEGG" id="hbs:IPV69_14555"/>
<feature type="transmembrane region" description="Helical" evidence="10">
    <location>
        <begin position="152"/>
        <end position="174"/>
    </location>
</feature>
<evidence type="ECO:0000256" key="1">
    <source>
        <dbReference type="ARBA" id="ARBA00004651"/>
    </source>
</evidence>
<protein>
    <submittedName>
        <fullName evidence="12">Metal ABC transporter permease</fullName>
    </submittedName>
</protein>
<feature type="transmembrane region" description="Helical" evidence="10">
    <location>
        <begin position="211"/>
        <end position="231"/>
    </location>
</feature>
<gene>
    <name evidence="12" type="ORF">IPV69_14555</name>
</gene>
<feature type="compositionally biased region" description="Polar residues" evidence="9">
    <location>
        <begin position="332"/>
        <end position="343"/>
    </location>
</feature>
<dbReference type="PANTHER" id="PTHR30477:SF8">
    <property type="entry name" value="METAL TRANSPORT SYSTEM MEMBRANE PROTEIN CT_070-RELATED"/>
    <property type="match status" value="1"/>
</dbReference>
<dbReference type="Gene3D" id="1.10.3470.10">
    <property type="entry name" value="ABC transporter involved in vitamin B12 uptake, BtuC"/>
    <property type="match status" value="1"/>
</dbReference>
<dbReference type="RefSeq" id="WP_206290414.1">
    <property type="nucleotide sequence ID" value="NZ_CP063458.1"/>
</dbReference>
<dbReference type="PANTHER" id="PTHR30477">
    <property type="entry name" value="ABC-TRANSPORTER METAL-BINDING PROTEIN"/>
    <property type="match status" value="1"/>
</dbReference>
<keyword evidence="4" id="KW-1003">Cell membrane</keyword>
<evidence type="ECO:0000256" key="4">
    <source>
        <dbReference type="ARBA" id="ARBA00022475"/>
    </source>
</evidence>
<evidence type="ECO:0000256" key="2">
    <source>
        <dbReference type="ARBA" id="ARBA00008034"/>
    </source>
</evidence>
<keyword evidence="5 8" id="KW-0812">Transmembrane</keyword>
<feature type="transmembrane region" description="Helical" evidence="10">
    <location>
        <begin position="108"/>
        <end position="127"/>
    </location>
</feature>
<evidence type="ECO:0000256" key="8">
    <source>
        <dbReference type="RuleBase" id="RU003943"/>
    </source>
</evidence>
<keyword evidence="13" id="KW-1185">Reference proteome</keyword>
<dbReference type="InterPro" id="IPR001626">
    <property type="entry name" value="ABC_TroCD"/>
</dbReference>
<evidence type="ECO:0000313" key="12">
    <source>
        <dbReference type="EMBL" id="QOV87509.1"/>
    </source>
</evidence>
<dbReference type="GO" id="GO:0046983">
    <property type="term" value="F:protein dimerization activity"/>
    <property type="evidence" value="ECO:0007669"/>
    <property type="project" value="InterPro"/>
</dbReference>
<dbReference type="Proteomes" id="UP000593765">
    <property type="component" value="Chromosome"/>
</dbReference>
<feature type="transmembrane region" description="Helical" evidence="10">
    <location>
        <begin position="22"/>
        <end position="45"/>
    </location>
</feature>
<dbReference type="SUPFAM" id="SSF47979">
    <property type="entry name" value="Iron-dependent repressor protein, dimerization domain"/>
    <property type="match status" value="1"/>
</dbReference>
<dbReference type="AlphaFoldDB" id="A0A7M2WQ36"/>
<dbReference type="CDD" id="cd06550">
    <property type="entry name" value="TM_ABC_iron-siderophores_like"/>
    <property type="match status" value="1"/>
</dbReference>
<evidence type="ECO:0000313" key="13">
    <source>
        <dbReference type="Proteomes" id="UP000593765"/>
    </source>
</evidence>
<evidence type="ECO:0000259" key="11">
    <source>
        <dbReference type="Pfam" id="PF02742"/>
    </source>
</evidence>
<dbReference type="GO" id="GO:0055085">
    <property type="term" value="P:transmembrane transport"/>
    <property type="evidence" value="ECO:0007669"/>
    <property type="project" value="InterPro"/>
</dbReference>
<feature type="region of interest" description="Disordered" evidence="9">
    <location>
        <begin position="315"/>
        <end position="343"/>
    </location>
</feature>
<dbReference type="Pfam" id="PF02742">
    <property type="entry name" value="Fe_dep_repr_C"/>
    <property type="match status" value="1"/>
</dbReference>
<evidence type="ECO:0000256" key="9">
    <source>
        <dbReference type="SAM" id="MobiDB-lite"/>
    </source>
</evidence>
<evidence type="ECO:0000256" key="7">
    <source>
        <dbReference type="ARBA" id="ARBA00023136"/>
    </source>
</evidence>
<keyword evidence="3 8" id="KW-0813">Transport</keyword>
<feature type="transmembrane region" description="Helical" evidence="10">
    <location>
        <begin position="50"/>
        <end position="70"/>
    </location>
</feature>
<evidence type="ECO:0000256" key="3">
    <source>
        <dbReference type="ARBA" id="ARBA00022448"/>
    </source>
</evidence>
<dbReference type="EMBL" id="CP063458">
    <property type="protein sequence ID" value="QOV87509.1"/>
    <property type="molecule type" value="Genomic_DNA"/>
</dbReference>
<proteinExistence type="inferred from homology"/>
<evidence type="ECO:0000256" key="6">
    <source>
        <dbReference type="ARBA" id="ARBA00022989"/>
    </source>
</evidence>
<feature type="domain" description="Iron dependent repressor metal binding and dimerisation" evidence="11">
    <location>
        <begin position="385"/>
        <end position="440"/>
    </location>
</feature>
<accession>A0A7M2WQ36</accession>
<organism evidence="12 13">
    <name type="scientific">Humisphaera borealis</name>
    <dbReference type="NCBI Taxonomy" id="2807512"/>
    <lineage>
        <taxon>Bacteria</taxon>
        <taxon>Pseudomonadati</taxon>
        <taxon>Planctomycetota</taxon>
        <taxon>Phycisphaerae</taxon>
        <taxon>Tepidisphaerales</taxon>
        <taxon>Tepidisphaeraceae</taxon>
        <taxon>Humisphaera</taxon>
    </lineage>
</organism>
<reference evidence="12 13" key="1">
    <citation type="submission" date="2020-10" db="EMBL/GenBank/DDBJ databases">
        <title>Wide distribution of Phycisphaera-like planctomycetes from WD2101 soil group in peatlands and genome analysis of the first cultivated representative.</title>
        <authorList>
            <person name="Dedysh S.N."/>
            <person name="Beletsky A.V."/>
            <person name="Ivanova A."/>
            <person name="Kulichevskaya I.S."/>
            <person name="Suzina N.E."/>
            <person name="Philippov D.A."/>
            <person name="Rakitin A.L."/>
            <person name="Mardanov A.V."/>
            <person name="Ravin N.V."/>
        </authorList>
    </citation>
    <scope>NUCLEOTIDE SEQUENCE [LARGE SCALE GENOMIC DNA]</scope>
    <source>
        <strain evidence="12 13">M1803</strain>
    </source>
</reference>
<dbReference type="InterPro" id="IPR001367">
    <property type="entry name" value="Fe_dep_repressor"/>
</dbReference>
<dbReference type="InterPro" id="IPR037294">
    <property type="entry name" value="ABC_BtuC-like"/>
</dbReference>